<evidence type="ECO:0000256" key="1">
    <source>
        <dbReference type="SAM" id="MobiDB-lite"/>
    </source>
</evidence>
<evidence type="ECO:0000313" key="2">
    <source>
        <dbReference type="EMBL" id="PON91691.1"/>
    </source>
</evidence>
<name>A0A2P5F1M9_TREOI</name>
<dbReference type="InterPro" id="IPR017956">
    <property type="entry name" value="AT_hook_DNA-bd_motif"/>
</dbReference>
<dbReference type="Pfam" id="PF02178">
    <property type="entry name" value="AT_hook"/>
    <property type="match status" value="2"/>
</dbReference>
<evidence type="ECO:0000313" key="3">
    <source>
        <dbReference type="Proteomes" id="UP000237000"/>
    </source>
</evidence>
<reference evidence="3" key="1">
    <citation type="submission" date="2016-06" db="EMBL/GenBank/DDBJ databases">
        <title>Parallel loss of symbiosis genes in relatives of nitrogen-fixing non-legume Parasponia.</title>
        <authorList>
            <person name="Van Velzen R."/>
            <person name="Holmer R."/>
            <person name="Bu F."/>
            <person name="Rutten L."/>
            <person name="Van Zeijl A."/>
            <person name="Liu W."/>
            <person name="Santuari L."/>
            <person name="Cao Q."/>
            <person name="Sharma T."/>
            <person name="Shen D."/>
            <person name="Roswanjaya Y."/>
            <person name="Wardhani T."/>
            <person name="Kalhor M.S."/>
            <person name="Jansen J."/>
            <person name="Van den Hoogen J."/>
            <person name="Gungor B."/>
            <person name="Hartog M."/>
            <person name="Hontelez J."/>
            <person name="Verver J."/>
            <person name="Yang W.-C."/>
            <person name="Schijlen E."/>
            <person name="Repin R."/>
            <person name="Schilthuizen M."/>
            <person name="Schranz E."/>
            <person name="Heidstra R."/>
            <person name="Miyata K."/>
            <person name="Fedorova E."/>
            <person name="Kohlen W."/>
            <person name="Bisseling T."/>
            <person name="Smit S."/>
            <person name="Geurts R."/>
        </authorList>
    </citation>
    <scope>NUCLEOTIDE SEQUENCE [LARGE SCALE GENOMIC DNA]</scope>
    <source>
        <strain evidence="3">cv. RG33-2</strain>
    </source>
</reference>
<gene>
    <name evidence="2" type="ORF">TorRG33x02_125220</name>
</gene>
<comment type="caution">
    <text evidence="2">The sequence shown here is derived from an EMBL/GenBank/DDBJ whole genome shotgun (WGS) entry which is preliminary data.</text>
</comment>
<dbReference type="AlphaFoldDB" id="A0A2P5F1M9"/>
<dbReference type="Proteomes" id="UP000237000">
    <property type="component" value="Unassembled WGS sequence"/>
</dbReference>
<dbReference type="EMBL" id="JXTC01000072">
    <property type="protein sequence ID" value="PON91691.1"/>
    <property type="molecule type" value="Genomic_DNA"/>
</dbReference>
<keyword evidence="2" id="KW-0238">DNA-binding</keyword>
<dbReference type="GO" id="GO:0003677">
    <property type="term" value="F:DNA binding"/>
    <property type="evidence" value="ECO:0007669"/>
    <property type="project" value="UniProtKB-KW"/>
</dbReference>
<keyword evidence="3" id="KW-1185">Reference proteome</keyword>
<dbReference type="SMART" id="SM00384">
    <property type="entry name" value="AT_hook"/>
    <property type="match status" value="2"/>
</dbReference>
<organism evidence="2 3">
    <name type="scientific">Trema orientale</name>
    <name type="common">Charcoal tree</name>
    <name type="synonym">Celtis orientalis</name>
    <dbReference type="NCBI Taxonomy" id="63057"/>
    <lineage>
        <taxon>Eukaryota</taxon>
        <taxon>Viridiplantae</taxon>
        <taxon>Streptophyta</taxon>
        <taxon>Embryophyta</taxon>
        <taxon>Tracheophyta</taxon>
        <taxon>Spermatophyta</taxon>
        <taxon>Magnoliopsida</taxon>
        <taxon>eudicotyledons</taxon>
        <taxon>Gunneridae</taxon>
        <taxon>Pentapetalae</taxon>
        <taxon>rosids</taxon>
        <taxon>fabids</taxon>
        <taxon>Rosales</taxon>
        <taxon>Cannabaceae</taxon>
        <taxon>Trema</taxon>
    </lineage>
</organism>
<accession>A0A2P5F1M9</accession>
<sequence length="174" mass="20285">MIKKKVGRPKKDSSSIPENPNSIIIIKKRGRGRPRKYPIKELIRNPLLGFENQRPILNLIDLIRHQEGALLWGNRSKRRRTGRRRNRWKENWEELSFPSSTESSFRSAEELCFPSVEEEGESNSNESESKPDSWSPEFVIPGPIPDLDALIADQSRFRKPDYFSDLPEDWDLIV</sequence>
<feature type="region of interest" description="Disordered" evidence="1">
    <location>
        <begin position="1"/>
        <end position="22"/>
    </location>
</feature>
<dbReference type="OrthoDB" id="1194697at2759"/>
<protein>
    <submittedName>
        <fullName evidence="2">AT hook, DNA-binding motif</fullName>
    </submittedName>
</protein>
<feature type="region of interest" description="Disordered" evidence="1">
    <location>
        <begin position="116"/>
        <end position="141"/>
    </location>
</feature>
<proteinExistence type="predicted"/>
<dbReference type="InParanoid" id="A0A2P5F1M9"/>